<dbReference type="GO" id="GO:0000155">
    <property type="term" value="F:phosphorelay sensor kinase activity"/>
    <property type="evidence" value="ECO:0007669"/>
    <property type="project" value="InterPro"/>
</dbReference>
<accession>A0A917K4P9</accession>
<name>A0A917K4P9_9BACL</name>
<keyword evidence="4" id="KW-0808">Transferase</keyword>
<keyword evidence="7" id="KW-1133">Transmembrane helix</keyword>
<organism evidence="9 10">
    <name type="scientific">Alicyclobacillus cellulosilyticus</name>
    <dbReference type="NCBI Taxonomy" id="1003997"/>
    <lineage>
        <taxon>Bacteria</taxon>
        <taxon>Bacillati</taxon>
        <taxon>Bacillota</taxon>
        <taxon>Bacilli</taxon>
        <taxon>Bacillales</taxon>
        <taxon>Alicyclobacillaceae</taxon>
        <taxon>Alicyclobacillus</taxon>
    </lineage>
</organism>
<evidence type="ECO:0000313" key="9">
    <source>
        <dbReference type="EMBL" id="GGJ00020.1"/>
    </source>
</evidence>
<evidence type="ECO:0000256" key="5">
    <source>
        <dbReference type="ARBA" id="ARBA00022777"/>
    </source>
</evidence>
<reference evidence="9" key="1">
    <citation type="journal article" date="2014" name="Int. J. Syst. Evol. Microbiol.">
        <title>Complete genome sequence of Corynebacterium casei LMG S-19264T (=DSM 44701T), isolated from a smear-ripened cheese.</title>
        <authorList>
            <consortium name="US DOE Joint Genome Institute (JGI-PGF)"/>
            <person name="Walter F."/>
            <person name="Albersmeier A."/>
            <person name="Kalinowski J."/>
            <person name="Ruckert C."/>
        </authorList>
    </citation>
    <scope>NUCLEOTIDE SEQUENCE</scope>
    <source>
        <strain evidence="9">JCM 18487</strain>
    </source>
</reference>
<keyword evidence="10" id="KW-1185">Reference proteome</keyword>
<dbReference type="InterPro" id="IPR003660">
    <property type="entry name" value="HAMP_dom"/>
</dbReference>
<dbReference type="PROSITE" id="PS50885">
    <property type="entry name" value="HAMP"/>
    <property type="match status" value="1"/>
</dbReference>
<sequence>MFHSLKTKIAATYSAIIVLSFFAMFLLVYRASLSILRNEIEYAATQAIHEYAAYVGDTMDQIYNLAGVILNSQTIKVWYAQTRAGRLPHNRQMLLNRTVSQEITLIANSYPVVDAIAVLGKDGLYIDENNHIVLHSGYEHTAWFKAFRTHAAYWIPVYDNQGRRYQQGDVISFLVPIGTFEPTHAQSVLKIDIRVGTFQDLLTQPQFRMLAVEDVFLLNHQGVSMLSNRYPGDAGLRRSLEEAVHSEAQNGVMYVSTHRGRYMVMYDKLPTSGWTVAALISEARIFSSLDELRQRIVQMTLLLLGLTVVVSFLLSYRMTNALSRLVRAMRLVKRGGFEPAEHLLAQTPLPRDEIGVATEAFLEMVQELKEHIRREVESHALRQRAEYKALLMQINPHFLFNTLEMMSSLALQGRTEDILTVIEAMGKMLRFSLRSDSDLVDIHEELSYIDHYLAILQLRYKERLQIHKEISADLGHVRVIKFLLQPLVENAVKFTLPYRPVCQLRIRVQAEDGLRVEVSDNGIGMPPELVQQLADGTYLDELWSTGEQRIGLRNVLGRCRMHYGERFHCHVASSPQHGTSITLVLPVVRDASG</sequence>
<evidence type="ECO:0000259" key="8">
    <source>
        <dbReference type="PROSITE" id="PS50885"/>
    </source>
</evidence>
<gene>
    <name evidence="9" type="ORF">GCM10010885_06620</name>
</gene>
<evidence type="ECO:0000256" key="6">
    <source>
        <dbReference type="ARBA" id="ARBA00023136"/>
    </source>
</evidence>
<keyword evidence="7" id="KW-0812">Transmembrane</keyword>
<dbReference type="InterPro" id="IPR036890">
    <property type="entry name" value="HATPase_C_sf"/>
</dbReference>
<dbReference type="Proteomes" id="UP000637695">
    <property type="component" value="Unassembled WGS sequence"/>
</dbReference>
<protein>
    <recommendedName>
        <fullName evidence="8">HAMP domain-containing protein</fullName>
    </recommendedName>
</protein>
<feature type="transmembrane region" description="Helical" evidence="7">
    <location>
        <begin position="12"/>
        <end position="29"/>
    </location>
</feature>
<dbReference type="InterPro" id="IPR010559">
    <property type="entry name" value="Sig_transdc_His_kin_internal"/>
</dbReference>
<dbReference type="EMBL" id="BMOY01000007">
    <property type="protein sequence ID" value="GGJ00020.1"/>
    <property type="molecule type" value="Genomic_DNA"/>
</dbReference>
<dbReference type="InterPro" id="IPR050640">
    <property type="entry name" value="Bact_2-comp_sensor_kinase"/>
</dbReference>
<dbReference type="Gene3D" id="6.10.340.10">
    <property type="match status" value="1"/>
</dbReference>
<evidence type="ECO:0000313" key="10">
    <source>
        <dbReference type="Proteomes" id="UP000637695"/>
    </source>
</evidence>
<evidence type="ECO:0000256" key="7">
    <source>
        <dbReference type="SAM" id="Phobius"/>
    </source>
</evidence>
<keyword evidence="2" id="KW-1003">Cell membrane</keyword>
<dbReference type="RefSeq" id="WP_188881143.1">
    <property type="nucleotide sequence ID" value="NZ_BMOY01000007.1"/>
</dbReference>
<keyword evidence="6 7" id="KW-0472">Membrane</keyword>
<keyword evidence="5" id="KW-0418">Kinase</keyword>
<evidence type="ECO:0000256" key="2">
    <source>
        <dbReference type="ARBA" id="ARBA00022475"/>
    </source>
</evidence>
<feature type="transmembrane region" description="Helical" evidence="7">
    <location>
        <begin position="296"/>
        <end position="316"/>
    </location>
</feature>
<dbReference type="Pfam" id="PF06580">
    <property type="entry name" value="His_kinase"/>
    <property type="match status" value="1"/>
</dbReference>
<comment type="caution">
    <text evidence="9">The sequence shown here is derived from an EMBL/GenBank/DDBJ whole genome shotgun (WGS) entry which is preliminary data.</text>
</comment>
<dbReference type="Gene3D" id="3.30.565.10">
    <property type="entry name" value="Histidine kinase-like ATPase, C-terminal domain"/>
    <property type="match status" value="1"/>
</dbReference>
<reference evidence="9" key="2">
    <citation type="submission" date="2020-09" db="EMBL/GenBank/DDBJ databases">
        <authorList>
            <person name="Sun Q."/>
            <person name="Ohkuma M."/>
        </authorList>
    </citation>
    <scope>NUCLEOTIDE SEQUENCE</scope>
    <source>
        <strain evidence="9">JCM 18487</strain>
    </source>
</reference>
<dbReference type="PANTHER" id="PTHR34220:SF7">
    <property type="entry name" value="SENSOR HISTIDINE KINASE YPDA"/>
    <property type="match status" value="1"/>
</dbReference>
<keyword evidence="3" id="KW-0597">Phosphoprotein</keyword>
<dbReference type="Pfam" id="PF02518">
    <property type="entry name" value="HATPase_c"/>
    <property type="match status" value="1"/>
</dbReference>
<comment type="subcellular location">
    <subcellularLocation>
        <location evidence="1">Cell membrane</location>
        <topology evidence="1">Multi-pass membrane protein</topology>
    </subcellularLocation>
</comment>
<feature type="domain" description="HAMP" evidence="8">
    <location>
        <begin position="316"/>
        <end position="373"/>
    </location>
</feature>
<evidence type="ECO:0000256" key="3">
    <source>
        <dbReference type="ARBA" id="ARBA00022553"/>
    </source>
</evidence>
<evidence type="ECO:0000256" key="4">
    <source>
        <dbReference type="ARBA" id="ARBA00022679"/>
    </source>
</evidence>
<dbReference type="AlphaFoldDB" id="A0A917K4P9"/>
<dbReference type="InterPro" id="IPR003594">
    <property type="entry name" value="HATPase_dom"/>
</dbReference>
<dbReference type="PANTHER" id="PTHR34220">
    <property type="entry name" value="SENSOR HISTIDINE KINASE YPDA"/>
    <property type="match status" value="1"/>
</dbReference>
<evidence type="ECO:0000256" key="1">
    <source>
        <dbReference type="ARBA" id="ARBA00004651"/>
    </source>
</evidence>
<dbReference type="GO" id="GO:0005886">
    <property type="term" value="C:plasma membrane"/>
    <property type="evidence" value="ECO:0007669"/>
    <property type="project" value="UniProtKB-SubCell"/>
</dbReference>
<dbReference type="SMART" id="SM00387">
    <property type="entry name" value="HATPase_c"/>
    <property type="match status" value="1"/>
</dbReference>
<proteinExistence type="predicted"/>
<dbReference type="SUPFAM" id="SSF55874">
    <property type="entry name" value="ATPase domain of HSP90 chaperone/DNA topoisomerase II/histidine kinase"/>
    <property type="match status" value="1"/>
</dbReference>